<dbReference type="Pfam" id="PF02625">
    <property type="entry name" value="XdhC_CoxI"/>
    <property type="match status" value="1"/>
</dbReference>
<dbReference type="PANTHER" id="PTHR30388:SF6">
    <property type="entry name" value="XANTHINE DEHYDROGENASE SUBUNIT A-RELATED"/>
    <property type="match status" value="1"/>
</dbReference>
<dbReference type="InterPro" id="IPR052698">
    <property type="entry name" value="MoCofactor_Util/Proc"/>
</dbReference>
<sequence length="321" mass="34876">MDSVLAEAARLESQGTPYCMATVVRTVRPTSAIVGARAVVKTNHEVSGYVGGECTRNIMLEVADLAFADGQSRLLILSPNPQDPTVTDGQVIVKAMTCHSGGTVELFIEPHLGDPRLIVVGNSPIARALMAAAQTLPFAITQVVLDEQRLDLELLGNELRQAVLPGSYVVVATMGQYDDSAIDALRGIPLSYLGIVASPRRGKLLKERWANPQDNMGLDAPAGLNLGGQHPGEIAISILAQVVGLRRKRHDGREPSVLLQKLRQAYVEDPVCHMQVNLDTTLYKGEWNGRIWGFCCLPCQESFFNHPEQFTSDLNQGKELS</sequence>
<dbReference type="AlphaFoldDB" id="A0A2T2XE18"/>
<reference evidence="2 3" key="1">
    <citation type="journal article" date="2014" name="BMC Genomics">
        <title>Comparison of environmental and isolate Sulfobacillus genomes reveals diverse carbon, sulfur, nitrogen, and hydrogen metabolisms.</title>
        <authorList>
            <person name="Justice N.B."/>
            <person name="Norman A."/>
            <person name="Brown C.T."/>
            <person name="Singh A."/>
            <person name="Thomas B.C."/>
            <person name="Banfield J.F."/>
        </authorList>
    </citation>
    <scope>NUCLEOTIDE SEQUENCE [LARGE SCALE GENOMIC DNA]</scope>
    <source>
        <strain evidence="2">AMDSBA4</strain>
    </source>
</reference>
<protein>
    <recommendedName>
        <fullName evidence="1">TRASH domain-containing protein</fullName>
    </recommendedName>
</protein>
<evidence type="ECO:0000313" key="3">
    <source>
        <dbReference type="Proteomes" id="UP000242972"/>
    </source>
</evidence>
<dbReference type="Proteomes" id="UP000242972">
    <property type="component" value="Unassembled WGS sequence"/>
</dbReference>
<gene>
    <name evidence="2" type="ORF">C7B46_13365</name>
</gene>
<feature type="domain" description="TRASH" evidence="1">
    <location>
        <begin position="269"/>
        <end position="307"/>
    </location>
</feature>
<dbReference type="InterPro" id="IPR027051">
    <property type="entry name" value="XdhC_Rossmann_dom"/>
</dbReference>
<dbReference type="InterPro" id="IPR011017">
    <property type="entry name" value="TRASH_dom"/>
</dbReference>
<dbReference type="Pfam" id="PF13478">
    <property type="entry name" value="XdhC_C"/>
    <property type="match status" value="1"/>
</dbReference>
<evidence type="ECO:0000259" key="1">
    <source>
        <dbReference type="SMART" id="SM00746"/>
    </source>
</evidence>
<dbReference type="Gene3D" id="3.40.50.720">
    <property type="entry name" value="NAD(P)-binding Rossmann-like Domain"/>
    <property type="match status" value="1"/>
</dbReference>
<dbReference type="EMBL" id="PXYW01000033">
    <property type="protein sequence ID" value="PSR32739.1"/>
    <property type="molecule type" value="Genomic_DNA"/>
</dbReference>
<accession>A0A2T2XE18</accession>
<evidence type="ECO:0000313" key="2">
    <source>
        <dbReference type="EMBL" id="PSR32739.1"/>
    </source>
</evidence>
<dbReference type="PANTHER" id="PTHR30388">
    <property type="entry name" value="ALDEHYDE OXIDOREDUCTASE MOLYBDENUM COFACTOR ASSEMBLY PROTEIN"/>
    <property type="match status" value="1"/>
</dbReference>
<dbReference type="InterPro" id="IPR003777">
    <property type="entry name" value="XdhC_CoxI"/>
</dbReference>
<dbReference type="SMART" id="SM00746">
    <property type="entry name" value="TRASH"/>
    <property type="match status" value="1"/>
</dbReference>
<comment type="caution">
    <text evidence="2">The sequence shown here is derived from an EMBL/GenBank/DDBJ whole genome shotgun (WGS) entry which is preliminary data.</text>
</comment>
<organism evidence="2 3">
    <name type="scientific">Sulfobacillus benefaciens</name>
    <dbReference type="NCBI Taxonomy" id="453960"/>
    <lineage>
        <taxon>Bacteria</taxon>
        <taxon>Bacillati</taxon>
        <taxon>Bacillota</taxon>
        <taxon>Clostridia</taxon>
        <taxon>Eubacteriales</taxon>
        <taxon>Clostridiales Family XVII. Incertae Sedis</taxon>
        <taxon>Sulfobacillus</taxon>
    </lineage>
</organism>
<proteinExistence type="predicted"/>
<dbReference type="InterPro" id="IPR007029">
    <property type="entry name" value="YHS_dom"/>
</dbReference>
<dbReference type="Pfam" id="PF04945">
    <property type="entry name" value="YHS"/>
    <property type="match status" value="1"/>
</dbReference>
<name>A0A2T2XE18_9FIRM</name>